<dbReference type="AlphaFoldDB" id="A0A0C3FIJ1"/>
<sequence>MQSQGIKAGTFVDLAYRPPSYDIPSIRSEERLCAHVVACACLKILGICGEFLTLEVIGDLDFTWVGRVENHSKFFAADMLNLKIFFDLSEQDRDQNTRQSVDALEQIYGYMTFNHGRYGALVGPFPFNRAFLQPGAYVSFKLRKLHFGSGALLVLATGNRFGWLKKGSASFQIVSVNPQSFGPPERHFSDTKTGDPMYERNAGKFTFEFKAKVVDITGPDFIRDVLTEEVAVYAALNRLQGSVIPRVYGYFELWGMLALKDVSEAVGDMYPKGTTIPPNVKACMIAALKQIYSPDFLHDDIAHFCVKNEVVYILDLEDAVRSDVLSKHMADHQALDAL</sequence>
<name>A0A0C3FIJ1_PILCF</name>
<proteinExistence type="predicted"/>
<reference evidence="1 2" key="1">
    <citation type="submission" date="2014-04" db="EMBL/GenBank/DDBJ databases">
        <authorList>
            <consortium name="DOE Joint Genome Institute"/>
            <person name="Kuo A."/>
            <person name="Tarkka M."/>
            <person name="Buscot F."/>
            <person name="Kohler A."/>
            <person name="Nagy L.G."/>
            <person name="Floudas D."/>
            <person name="Copeland A."/>
            <person name="Barry K.W."/>
            <person name="Cichocki N."/>
            <person name="Veneault-Fourrey C."/>
            <person name="LaButti K."/>
            <person name="Lindquist E.A."/>
            <person name="Lipzen A."/>
            <person name="Lundell T."/>
            <person name="Morin E."/>
            <person name="Murat C."/>
            <person name="Sun H."/>
            <person name="Tunlid A."/>
            <person name="Henrissat B."/>
            <person name="Grigoriev I.V."/>
            <person name="Hibbett D.S."/>
            <person name="Martin F."/>
            <person name="Nordberg H.P."/>
            <person name="Cantor M.N."/>
            <person name="Hua S.X."/>
        </authorList>
    </citation>
    <scope>NUCLEOTIDE SEQUENCE [LARGE SCALE GENOMIC DNA]</scope>
    <source>
        <strain evidence="1 2">F 1598</strain>
    </source>
</reference>
<dbReference type="InterPro" id="IPR052396">
    <property type="entry name" value="Meiotic_Drive_Suppr_Kinase"/>
</dbReference>
<dbReference type="PANTHER" id="PTHR37171:SF1">
    <property type="entry name" value="SERINE_THREONINE-PROTEIN KINASE YRZF-RELATED"/>
    <property type="match status" value="1"/>
</dbReference>
<protein>
    <submittedName>
        <fullName evidence="1">Uncharacterized protein</fullName>
    </submittedName>
</protein>
<dbReference type="InParanoid" id="A0A0C3FIJ1"/>
<dbReference type="Proteomes" id="UP000054166">
    <property type="component" value="Unassembled WGS sequence"/>
</dbReference>
<reference evidence="2" key="2">
    <citation type="submission" date="2015-01" db="EMBL/GenBank/DDBJ databases">
        <title>Evolutionary Origins and Diversification of the Mycorrhizal Mutualists.</title>
        <authorList>
            <consortium name="DOE Joint Genome Institute"/>
            <consortium name="Mycorrhizal Genomics Consortium"/>
            <person name="Kohler A."/>
            <person name="Kuo A."/>
            <person name="Nagy L.G."/>
            <person name="Floudas D."/>
            <person name="Copeland A."/>
            <person name="Barry K.W."/>
            <person name="Cichocki N."/>
            <person name="Veneault-Fourrey C."/>
            <person name="LaButti K."/>
            <person name="Lindquist E.A."/>
            <person name="Lipzen A."/>
            <person name="Lundell T."/>
            <person name="Morin E."/>
            <person name="Murat C."/>
            <person name="Riley R."/>
            <person name="Ohm R."/>
            <person name="Sun H."/>
            <person name="Tunlid A."/>
            <person name="Henrissat B."/>
            <person name="Grigoriev I.V."/>
            <person name="Hibbett D.S."/>
            <person name="Martin F."/>
        </authorList>
    </citation>
    <scope>NUCLEOTIDE SEQUENCE [LARGE SCALE GENOMIC DNA]</scope>
    <source>
        <strain evidence="2">F 1598</strain>
    </source>
</reference>
<evidence type="ECO:0000313" key="2">
    <source>
        <dbReference type="Proteomes" id="UP000054166"/>
    </source>
</evidence>
<accession>A0A0C3FIJ1</accession>
<dbReference type="EMBL" id="KN832988">
    <property type="protein sequence ID" value="KIM84180.1"/>
    <property type="molecule type" value="Genomic_DNA"/>
</dbReference>
<keyword evidence="2" id="KW-1185">Reference proteome</keyword>
<dbReference type="HOGENOM" id="CLU_821625_0_0_1"/>
<gene>
    <name evidence="1" type="ORF">PILCRDRAFT_6462</name>
</gene>
<organism evidence="1 2">
    <name type="scientific">Piloderma croceum (strain F 1598)</name>
    <dbReference type="NCBI Taxonomy" id="765440"/>
    <lineage>
        <taxon>Eukaryota</taxon>
        <taxon>Fungi</taxon>
        <taxon>Dikarya</taxon>
        <taxon>Basidiomycota</taxon>
        <taxon>Agaricomycotina</taxon>
        <taxon>Agaricomycetes</taxon>
        <taxon>Agaricomycetidae</taxon>
        <taxon>Atheliales</taxon>
        <taxon>Atheliaceae</taxon>
        <taxon>Piloderma</taxon>
    </lineage>
</organism>
<dbReference type="OrthoDB" id="3182995at2759"/>
<dbReference type="PANTHER" id="PTHR37171">
    <property type="entry name" value="SERINE/THREONINE-PROTEIN KINASE YRZF-RELATED"/>
    <property type="match status" value="1"/>
</dbReference>
<evidence type="ECO:0000313" key="1">
    <source>
        <dbReference type="EMBL" id="KIM84180.1"/>
    </source>
</evidence>